<keyword evidence="1" id="KW-0472">Membrane</keyword>
<name>A0AAE3LR44_9BACI</name>
<reference evidence="2" key="1">
    <citation type="submission" date="2022-10" db="EMBL/GenBank/DDBJ databases">
        <title>Description of Fervidibacillus gen. nov. in the family Fervidibacillaceae fam. nov. with two species, Fervidibacillus albus sp. nov., and Fervidibacillus halotolerans sp. nov., isolated from tidal flat sediments.</title>
        <authorList>
            <person name="Kwon K.K."/>
            <person name="Yang S.-H."/>
        </authorList>
    </citation>
    <scope>NUCLEOTIDE SEQUENCE</scope>
    <source>
        <strain evidence="2">JCM 19140</strain>
    </source>
</reference>
<feature type="transmembrane region" description="Helical" evidence="1">
    <location>
        <begin position="34"/>
        <end position="55"/>
    </location>
</feature>
<gene>
    <name evidence="2" type="ORF">OEV98_11565</name>
</gene>
<feature type="transmembrane region" description="Helical" evidence="1">
    <location>
        <begin position="61"/>
        <end position="81"/>
    </location>
</feature>
<dbReference type="Pfam" id="PF14007">
    <property type="entry name" value="YtpI"/>
    <property type="match status" value="1"/>
</dbReference>
<keyword evidence="3" id="KW-1185">Reference proteome</keyword>
<sequence length="103" mass="11883">MPILVCIILVSLSFYIYYKMKQVRSQRPIEKKWLAAKSSMALGLFVGLFGINRLFITQTPIAIIIGSLFIIVGIISIWTGYKAYKYYYPYVVKEYEEANQVGK</sequence>
<keyword evidence="1" id="KW-0812">Transmembrane</keyword>
<dbReference type="RefSeq" id="WP_263073440.1">
    <property type="nucleotide sequence ID" value="NZ_JAOUSF010000003.1"/>
</dbReference>
<organism evidence="2 3">
    <name type="scientific">Perspicuibacillus lycopersici</name>
    <dbReference type="NCBI Taxonomy" id="1325689"/>
    <lineage>
        <taxon>Bacteria</taxon>
        <taxon>Bacillati</taxon>
        <taxon>Bacillota</taxon>
        <taxon>Bacilli</taxon>
        <taxon>Bacillales</taxon>
        <taxon>Bacillaceae</taxon>
        <taxon>Perspicuibacillus</taxon>
    </lineage>
</organism>
<comment type="caution">
    <text evidence="2">The sequence shown here is derived from an EMBL/GenBank/DDBJ whole genome shotgun (WGS) entry which is preliminary data.</text>
</comment>
<dbReference type="AlphaFoldDB" id="A0AAE3LR44"/>
<keyword evidence="1" id="KW-1133">Transmembrane helix</keyword>
<proteinExistence type="predicted"/>
<dbReference type="InterPro" id="IPR025618">
    <property type="entry name" value="YtpI"/>
</dbReference>
<protein>
    <submittedName>
        <fullName evidence="2">YtpI family protein</fullName>
    </submittedName>
</protein>
<evidence type="ECO:0000256" key="1">
    <source>
        <dbReference type="SAM" id="Phobius"/>
    </source>
</evidence>
<accession>A0AAE3LR44</accession>
<dbReference type="EMBL" id="JAOUSF010000003">
    <property type="protein sequence ID" value="MCU9614199.1"/>
    <property type="molecule type" value="Genomic_DNA"/>
</dbReference>
<evidence type="ECO:0000313" key="2">
    <source>
        <dbReference type="EMBL" id="MCU9614199.1"/>
    </source>
</evidence>
<evidence type="ECO:0000313" key="3">
    <source>
        <dbReference type="Proteomes" id="UP001209318"/>
    </source>
</evidence>
<dbReference type="Proteomes" id="UP001209318">
    <property type="component" value="Unassembled WGS sequence"/>
</dbReference>